<evidence type="ECO:0000313" key="1">
    <source>
        <dbReference type="EMBL" id="BBB01077.1"/>
    </source>
</evidence>
<reference evidence="1 2" key="2">
    <citation type="journal article" date="2011" name="J. Antibiot.">
        <title>Furaquinocins I and J: novel polyketide isoprenoid hybrid compounds from Streptomyces reveromyceticus SN-593.</title>
        <authorList>
            <person name="Panthee S."/>
            <person name="Takahashi S."/>
            <person name="Takagi H."/>
            <person name="Nogawa T."/>
            <person name="Oowada E."/>
            <person name="Uramoto M."/>
            <person name="Osada H."/>
        </authorList>
    </citation>
    <scope>NUCLEOTIDE SEQUENCE [LARGE SCALE GENOMIC DNA]</scope>
    <source>
        <strain evidence="1 2">SN-593</strain>
    </source>
</reference>
<dbReference type="EMBL" id="AP018365">
    <property type="protein sequence ID" value="BBB01077.1"/>
    <property type="molecule type" value="Genomic_DNA"/>
</dbReference>
<organism evidence="1 2">
    <name type="scientific">Actinacidiphila reveromycinica</name>
    <dbReference type="NCBI Taxonomy" id="659352"/>
    <lineage>
        <taxon>Bacteria</taxon>
        <taxon>Bacillati</taxon>
        <taxon>Actinomycetota</taxon>
        <taxon>Actinomycetes</taxon>
        <taxon>Kitasatosporales</taxon>
        <taxon>Streptomycetaceae</taxon>
        <taxon>Actinacidiphila</taxon>
    </lineage>
</organism>
<sequence>MAKYSGKDLSTIARELRKMDDKTILAAFRKELRKSAQPLVPAVRASIRRIPSSRPYSASGLRGQMSRATTLQVKTAGKQASVIIRVDGRKMPARAKAVQAYMEGSKPRWRHPVFGNTAAWVQQPAQPYFYKVMRAAGPKARLAVNRVISNVSKKIT</sequence>
<keyword evidence="2" id="KW-1185">Reference proteome</keyword>
<reference evidence="1 2" key="1">
    <citation type="journal article" date="2010" name="J. Bacteriol.">
        <title>Biochemical characterization of a novel indole prenyltransferase from Streptomyces sp. SN-593.</title>
        <authorList>
            <person name="Takahashi S."/>
            <person name="Takagi H."/>
            <person name="Toyoda A."/>
            <person name="Uramoto M."/>
            <person name="Nogawa T."/>
            <person name="Ueki M."/>
            <person name="Sakaki Y."/>
            <person name="Osada H."/>
        </authorList>
    </citation>
    <scope>NUCLEOTIDE SEQUENCE [LARGE SCALE GENOMIC DNA]</scope>
    <source>
        <strain evidence="1 2">SN-593</strain>
    </source>
</reference>
<proteinExistence type="predicted"/>
<dbReference type="AlphaFoldDB" id="A0A7U3UYN7"/>
<accession>A0A7U3UYN7</accession>
<name>A0A7U3UYN7_9ACTN</name>
<evidence type="ECO:0000313" key="2">
    <source>
        <dbReference type="Proteomes" id="UP000595703"/>
    </source>
</evidence>
<reference evidence="1 2" key="3">
    <citation type="journal article" date="2011" name="Nat. Chem. Biol.">
        <title>Reveromycin A biosynthesis uses RevG and RevJ for stereospecific spiroacetal formation.</title>
        <authorList>
            <person name="Takahashi S."/>
            <person name="Toyoda A."/>
            <person name="Sekiyama Y."/>
            <person name="Takagi H."/>
            <person name="Nogawa T."/>
            <person name="Uramoto M."/>
            <person name="Suzuki R."/>
            <person name="Koshino H."/>
            <person name="Kumano T."/>
            <person name="Panthee S."/>
            <person name="Dairi T."/>
            <person name="Ishikawa J."/>
            <person name="Ikeda H."/>
            <person name="Sakaki Y."/>
            <person name="Osada H."/>
        </authorList>
    </citation>
    <scope>NUCLEOTIDE SEQUENCE [LARGE SCALE GENOMIC DNA]</scope>
    <source>
        <strain evidence="1 2">SN-593</strain>
    </source>
</reference>
<reference evidence="1 2" key="4">
    <citation type="journal article" date="2020" name="Sci. Rep.">
        <title>beta-carboline chemical signals induce reveromycin production through a LuxR family regulator in Streptomyces sp. SN-593.</title>
        <authorList>
            <person name="Panthee S."/>
            <person name="Kito N."/>
            <person name="Hayashi T."/>
            <person name="Shimizu T."/>
            <person name="Ishikawa J."/>
            <person name="Hamamoto H."/>
            <person name="Osada H."/>
            <person name="Takahashi S."/>
        </authorList>
    </citation>
    <scope>NUCLEOTIDE SEQUENCE [LARGE SCALE GENOMIC DNA]</scope>
    <source>
        <strain evidence="1 2">SN-593</strain>
    </source>
</reference>
<dbReference type="KEGG" id="arev:RVR_8322"/>
<evidence type="ECO:0008006" key="3">
    <source>
        <dbReference type="Google" id="ProtNLM"/>
    </source>
</evidence>
<gene>
    <name evidence="1" type="ORF">RVR_8322</name>
</gene>
<protein>
    <recommendedName>
        <fullName evidence="3">HK97 gp10 family phage protein</fullName>
    </recommendedName>
</protein>
<dbReference type="RefSeq" id="WP_202237026.1">
    <property type="nucleotide sequence ID" value="NZ_AP018365.1"/>
</dbReference>
<dbReference type="Proteomes" id="UP000595703">
    <property type="component" value="Chromosome"/>
</dbReference>